<keyword evidence="8" id="KW-1185">Reference proteome</keyword>
<dbReference type="RefSeq" id="WP_012928807.1">
    <property type="nucleotide sequence ID" value="NC_013730.1"/>
</dbReference>
<dbReference type="EMBL" id="CP001769">
    <property type="protein sequence ID" value="ADB40302.1"/>
    <property type="molecule type" value="Genomic_DNA"/>
</dbReference>
<sequence length="330" mass="36753">MLIVRLLLGLSMLIGSLSWWRLPDTPVPGRQMMYRDTSRLGRPFAKDPHVIAFGNRYLMYYSIPAGPSATGWGIGIAESKNLIDWQKVGEVTPDASAPYEKNGLCAPCALVKDGCVHLFYQTYGNREKDAICHAVSADGITFTRDETNPIFRPTGAWTCGRAIDAEVIQYKNQYLLYFATRNPAYTVQMQGVAAAPLNTTFARNDWKLLADSSILRPVLPWEKKCVEGASCLPVGKSLYMFYAGGYNNEPQQIGVAVSTDAVRWQRLGDEPLLKNGEPGSWNASESGHPHVFKDRKGDVHLFFQGNSDNGKTWYISQRAIHLANGRWVVD</sequence>
<evidence type="ECO:0000256" key="2">
    <source>
        <dbReference type="ARBA" id="ARBA00022801"/>
    </source>
</evidence>
<evidence type="ECO:0000256" key="3">
    <source>
        <dbReference type="ARBA" id="ARBA00023295"/>
    </source>
</evidence>
<dbReference type="PANTHER" id="PTHR35279">
    <property type="match status" value="1"/>
</dbReference>
<proteinExistence type="inferred from homology"/>
<dbReference type="InterPro" id="IPR006710">
    <property type="entry name" value="Glyco_hydro_43"/>
</dbReference>
<dbReference type="KEGG" id="sli:Slin_4320"/>
<dbReference type="GO" id="GO:0005975">
    <property type="term" value="P:carbohydrate metabolic process"/>
    <property type="evidence" value="ECO:0007669"/>
    <property type="project" value="InterPro"/>
</dbReference>
<keyword evidence="2 6" id="KW-0378">Hydrolase</keyword>
<dbReference type="Pfam" id="PF04616">
    <property type="entry name" value="Glyco_hydro_43"/>
    <property type="match status" value="1"/>
</dbReference>
<comment type="similarity">
    <text evidence="1 6">Belongs to the glycosyl hydrolase 43 family.</text>
</comment>
<reference evidence="7 8" key="1">
    <citation type="journal article" date="2010" name="Stand. Genomic Sci.">
        <title>Complete genome sequence of Spirosoma linguale type strain (1).</title>
        <authorList>
            <person name="Lail K."/>
            <person name="Sikorski J."/>
            <person name="Saunders E."/>
            <person name="Lapidus A."/>
            <person name="Glavina Del Rio T."/>
            <person name="Copeland A."/>
            <person name="Tice H."/>
            <person name="Cheng J.-F."/>
            <person name="Lucas S."/>
            <person name="Nolan M."/>
            <person name="Bruce D."/>
            <person name="Goodwin L."/>
            <person name="Pitluck S."/>
            <person name="Ivanova N."/>
            <person name="Mavromatis K."/>
            <person name="Ovchinnikova G."/>
            <person name="Pati A."/>
            <person name="Chen A."/>
            <person name="Palaniappan K."/>
            <person name="Land M."/>
            <person name="Hauser L."/>
            <person name="Chang Y.-J."/>
            <person name="Jeffries C.D."/>
            <person name="Chain P."/>
            <person name="Brettin T."/>
            <person name="Detter J.C."/>
            <person name="Schuetze A."/>
            <person name="Rohde M."/>
            <person name="Tindall B.J."/>
            <person name="Goeker M."/>
            <person name="Bristow J."/>
            <person name="Eisen J.A."/>
            <person name="Markowitz V."/>
            <person name="Hugenholtz P."/>
            <person name="Kyrpides N.C."/>
            <person name="Klenk H.-P."/>
            <person name="Chen F."/>
        </authorList>
    </citation>
    <scope>NUCLEOTIDE SEQUENCE [LARGE SCALE GENOMIC DNA]</scope>
    <source>
        <strain evidence="8">ATCC 33905 / DSM 74 / LMG 10896 / Claus 1</strain>
    </source>
</reference>
<dbReference type="SUPFAM" id="SSF75005">
    <property type="entry name" value="Arabinanase/levansucrase/invertase"/>
    <property type="match status" value="1"/>
</dbReference>
<protein>
    <submittedName>
        <fullName evidence="7">Glycosyl hydrolase family 32 domain protein</fullName>
    </submittedName>
</protein>
<keyword evidence="3 6" id="KW-0326">Glycosidase</keyword>
<dbReference type="eggNOG" id="COG1621">
    <property type="taxonomic scope" value="Bacteria"/>
</dbReference>
<evidence type="ECO:0000313" key="8">
    <source>
        <dbReference type="Proteomes" id="UP000002028"/>
    </source>
</evidence>
<evidence type="ECO:0000256" key="5">
    <source>
        <dbReference type="PIRSR" id="PIRSR606710-2"/>
    </source>
</evidence>
<gene>
    <name evidence="7" type="ordered locus">Slin_4320</name>
</gene>
<evidence type="ECO:0000256" key="6">
    <source>
        <dbReference type="RuleBase" id="RU361187"/>
    </source>
</evidence>
<dbReference type="Proteomes" id="UP000002028">
    <property type="component" value="Chromosome"/>
</dbReference>
<dbReference type="GO" id="GO:0004553">
    <property type="term" value="F:hydrolase activity, hydrolyzing O-glycosyl compounds"/>
    <property type="evidence" value="ECO:0007669"/>
    <property type="project" value="InterPro"/>
</dbReference>
<accession>D2QLL2</accession>
<dbReference type="Gene3D" id="2.115.10.20">
    <property type="entry name" value="Glycosyl hydrolase domain, family 43"/>
    <property type="match status" value="3"/>
</dbReference>
<evidence type="ECO:0000313" key="7">
    <source>
        <dbReference type="EMBL" id="ADB40302.1"/>
    </source>
</evidence>
<evidence type="ECO:0000256" key="1">
    <source>
        <dbReference type="ARBA" id="ARBA00009865"/>
    </source>
</evidence>
<name>D2QLL2_SPILD</name>
<dbReference type="STRING" id="504472.Slin_4320"/>
<dbReference type="PANTHER" id="PTHR35279:SF1">
    <property type="entry name" value="ARABINANASE_LEVANSUCRASE_INVERTASE"/>
    <property type="match status" value="1"/>
</dbReference>
<organism evidence="7 8">
    <name type="scientific">Spirosoma linguale (strain ATCC 33905 / DSM 74 / LMG 10896 / Claus 1)</name>
    <dbReference type="NCBI Taxonomy" id="504472"/>
    <lineage>
        <taxon>Bacteria</taxon>
        <taxon>Pseudomonadati</taxon>
        <taxon>Bacteroidota</taxon>
        <taxon>Cytophagia</taxon>
        <taxon>Cytophagales</taxon>
        <taxon>Cytophagaceae</taxon>
        <taxon>Spirosoma</taxon>
    </lineage>
</organism>
<feature type="active site" description="Proton donor" evidence="4">
    <location>
        <position position="227"/>
    </location>
</feature>
<feature type="active site" description="Proton acceptor" evidence="4">
    <location>
        <position position="47"/>
    </location>
</feature>
<dbReference type="AlphaFoldDB" id="D2QLL2"/>
<evidence type="ECO:0000256" key="4">
    <source>
        <dbReference type="PIRSR" id="PIRSR606710-1"/>
    </source>
</evidence>
<dbReference type="InterPro" id="IPR023296">
    <property type="entry name" value="Glyco_hydro_beta-prop_sf"/>
</dbReference>
<feature type="site" description="Important for catalytic activity, responsible for pKa modulation of the active site Glu and correct orientation of both the proton donor and substrate" evidence="5">
    <location>
        <position position="164"/>
    </location>
</feature>
<dbReference type="HOGENOM" id="CLU_833905_0_0_10"/>